<dbReference type="InterPro" id="IPR035093">
    <property type="entry name" value="RelE/ParE_toxin_dom_sf"/>
</dbReference>
<name>A0A9Q5DW60_9LACO</name>
<dbReference type="EMBL" id="LXZO01000156">
    <property type="protein sequence ID" value="PAY43233.1"/>
    <property type="molecule type" value="Genomic_DNA"/>
</dbReference>
<gene>
    <name evidence="1" type="ORF">A8C52_03210</name>
</gene>
<evidence type="ECO:0000313" key="2">
    <source>
        <dbReference type="Proteomes" id="UP000218139"/>
    </source>
</evidence>
<dbReference type="SUPFAM" id="SSF143011">
    <property type="entry name" value="RelE-like"/>
    <property type="match status" value="1"/>
</dbReference>
<dbReference type="Gene3D" id="3.30.2310.20">
    <property type="entry name" value="RelE-like"/>
    <property type="match status" value="1"/>
</dbReference>
<evidence type="ECO:0000313" key="1">
    <source>
        <dbReference type="EMBL" id="PAY43233.1"/>
    </source>
</evidence>
<comment type="caution">
    <text evidence="1">The sequence shown here is derived from an EMBL/GenBank/DDBJ whole genome shotgun (WGS) entry which is preliminary data.</text>
</comment>
<dbReference type="AlphaFoldDB" id="A0A9Q5DW60"/>
<reference evidence="1 2" key="1">
    <citation type="submission" date="2016-05" db="EMBL/GenBank/DDBJ databases">
        <authorList>
            <person name="Lee J.-Y."/>
            <person name="Kim E.B."/>
            <person name="Choi Y.-J."/>
        </authorList>
    </citation>
    <scope>NUCLEOTIDE SEQUENCE [LARGE SCALE GENOMIC DNA]</scope>
    <source>
        <strain evidence="1 2">KLA006</strain>
    </source>
</reference>
<dbReference type="RefSeq" id="WP_095758823.1">
    <property type="nucleotide sequence ID" value="NZ_CP062071.1"/>
</dbReference>
<organism evidence="1 2">
    <name type="scientific">Ligilactobacillus salivarius</name>
    <dbReference type="NCBI Taxonomy" id="1624"/>
    <lineage>
        <taxon>Bacteria</taxon>
        <taxon>Bacillati</taxon>
        <taxon>Bacillota</taxon>
        <taxon>Bacilli</taxon>
        <taxon>Lactobacillales</taxon>
        <taxon>Lactobacillaceae</taxon>
        <taxon>Ligilactobacillus</taxon>
    </lineage>
</organism>
<protein>
    <submittedName>
        <fullName evidence="1">Replication associated protein</fullName>
    </submittedName>
</protein>
<dbReference type="Proteomes" id="UP000218139">
    <property type="component" value="Unassembled WGS sequence"/>
</dbReference>
<accession>A0A9Q5DW60</accession>
<sequence>MSEVIPTSSFKKQFKKVKNNPRWKKIFNGSLPFSNKSSWDYVISSFLNDTELPEYFYEHKITLTKQVKKQIKQRLKNKNIEVAGLDLHFDGHNGDHLLIYCRISEEKLVYLLAIGTHSELF</sequence>
<proteinExistence type="predicted"/>